<proteinExistence type="predicted"/>
<evidence type="ECO:0000256" key="1">
    <source>
        <dbReference type="SAM" id="MobiDB-lite"/>
    </source>
</evidence>
<evidence type="ECO:0000313" key="2">
    <source>
        <dbReference type="EMBL" id="MQM05777.1"/>
    </source>
</evidence>
<dbReference type="EMBL" id="NMUH01003474">
    <property type="protein sequence ID" value="MQM05777.1"/>
    <property type="molecule type" value="Genomic_DNA"/>
</dbReference>
<reference evidence="2" key="1">
    <citation type="submission" date="2017-07" db="EMBL/GenBank/DDBJ databases">
        <title>Taro Niue Genome Assembly and Annotation.</title>
        <authorList>
            <person name="Atibalentja N."/>
            <person name="Keating K."/>
            <person name="Fields C.J."/>
        </authorList>
    </citation>
    <scope>NUCLEOTIDE SEQUENCE</scope>
    <source>
        <strain evidence="2">Niue_2</strain>
        <tissue evidence="2">Leaf</tissue>
    </source>
</reference>
<accession>A0A843WEB2</accession>
<sequence>MRCVNPPSQEDVITICRRGLAAEVGEKLLGTNIWGFDQLNMVVAEIEMFFIDNPTYVSSRSKTGKDRVTGKEVNAVNFSPMDGDSGEAAPSKPNKRAEGKAPITPLSERMKTPYSFKKEHTKKLFNFCVKNKLITIPELRRPAEVDKVSEPNYCGYHRMLGHAIEDCYVFKNEVEKMIQKCLIDMHDSKVNPLQPHSWEQQKQSANVIHVVAPVAGSSRSEDGPPDLRPPIPTGQGLYFGFPPLPTPMVLILSSMGEVFLSSEYNRVWWRCRWRYTADISSMIGVLTRSTCLRCGVIRSLAAEMDGCFSLRLVRNGSNGPTLGSPSLGISTGTSGADQYVGDSPLPQKTFDLLAMPDEIRIGSGSESPQSPAELGRSVCRIGWVTPARIGRAKTESTRPIRFRSGQVFEPCYGAPYSEYGSPCPRLYKGLRSSSEHSSKVKMK</sequence>
<dbReference type="Proteomes" id="UP000652761">
    <property type="component" value="Unassembled WGS sequence"/>
</dbReference>
<organism evidence="2 3">
    <name type="scientific">Colocasia esculenta</name>
    <name type="common">Wild taro</name>
    <name type="synonym">Arum esculentum</name>
    <dbReference type="NCBI Taxonomy" id="4460"/>
    <lineage>
        <taxon>Eukaryota</taxon>
        <taxon>Viridiplantae</taxon>
        <taxon>Streptophyta</taxon>
        <taxon>Embryophyta</taxon>
        <taxon>Tracheophyta</taxon>
        <taxon>Spermatophyta</taxon>
        <taxon>Magnoliopsida</taxon>
        <taxon>Liliopsida</taxon>
        <taxon>Araceae</taxon>
        <taxon>Aroideae</taxon>
        <taxon>Colocasieae</taxon>
        <taxon>Colocasia</taxon>
    </lineage>
</organism>
<dbReference type="AlphaFoldDB" id="A0A843WEB2"/>
<protein>
    <submittedName>
        <fullName evidence="2">Uncharacterized protein</fullName>
    </submittedName>
</protein>
<evidence type="ECO:0000313" key="3">
    <source>
        <dbReference type="Proteomes" id="UP000652761"/>
    </source>
</evidence>
<dbReference type="OrthoDB" id="1729438at2759"/>
<name>A0A843WEB2_COLES</name>
<comment type="caution">
    <text evidence="2">The sequence shown here is derived from an EMBL/GenBank/DDBJ whole genome shotgun (WGS) entry which is preliminary data.</text>
</comment>
<keyword evidence="3" id="KW-1185">Reference proteome</keyword>
<gene>
    <name evidence="2" type="ORF">Taro_038595</name>
</gene>
<feature type="region of interest" description="Disordered" evidence="1">
    <location>
        <begin position="61"/>
        <end position="102"/>
    </location>
</feature>